<dbReference type="AlphaFoldDB" id="A0A8S4PNJ1"/>
<dbReference type="EMBL" id="CAIIXF020000009">
    <property type="protein sequence ID" value="CAH1795678.1"/>
    <property type="molecule type" value="Genomic_DNA"/>
</dbReference>
<accession>A0A8S4PNJ1</accession>
<dbReference type="Proteomes" id="UP000749559">
    <property type="component" value="Unassembled WGS sequence"/>
</dbReference>
<name>A0A8S4PNJ1_OWEFU</name>
<gene>
    <name evidence="1" type="ORF">OFUS_LOCUS20187</name>
</gene>
<proteinExistence type="predicted"/>
<comment type="caution">
    <text evidence="1">The sequence shown here is derived from an EMBL/GenBank/DDBJ whole genome shotgun (WGS) entry which is preliminary data.</text>
</comment>
<organism evidence="1 2">
    <name type="scientific">Owenia fusiformis</name>
    <name type="common">Polychaete worm</name>
    <dbReference type="NCBI Taxonomy" id="6347"/>
    <lineage>
        <taxon>Eukaryota</taxon>
        <taxon>Metazoa</taxon>
        <taxon>Spiralia</taxon>
        <taxon>Lophotrochozoa</taxon>
        <taxon>Annelida</taxon>
        <taxon>Polychaeta</taxon>
        <taxon>Sedentaria</taxon>
        <taxon>Canalipalpata</taxon>
        <taxon>Sabellida</taxon>
        <taxon>Oweniida</taxon>
        <taxon>Oweniidae</taxon>
        <taxon>Owenia</taxon>
    </lineage>
</organism>
<evidence type="ECO:0008006" key="3">
    <source>
        <dbReference type="Google" id="ProtNLM"/>
    </source>
</evidence>
<keyword evidence="2" id="KW-1185">Reference proteome</keyword>
<evidence type="ECO:0000313" key="2">
    <source>
        <dbReference type="Proteomes" id="UP000749559"/>
    </source>
</evidence>
<sequence>MHAQAYNRVLAKCVAYKCYQTTHWYMLPYDSESKKAECLESGYMVCSLYWPPGMNKYKYLQKLILDMVKKSNFGQFYGYYKQVTTLVGRNKVSKSISRNYKAVQRELKHQLQETTGKLMVKNLKKIKKTVKAFVNGFKKILNLFDTYEHLLIESIQLTHQYLAEYGKKYGCDKCIETDVFCANDFCPPVKSGENCENSIQGNDECVLIGRKENPHYVTAQIYSVETFDGAKTTKANKGFNQDKSFEFELLGPHGKPLIGLSLRSGWLKSLRSVKGHVLTLFNVHSNIENSCTCEVVFMGNIVEGNGKPLTVPGNYSIESVLYLDRMDIYQEEGDTHIFFPQYGLKISPMANEGLKIVLNRYWQGMTRRDCGNFDGNSENDKNENGMQMN</sequence>
<protein>
    <recommendedName>
        <fullName evidence="3">VWFD domain-containing protein</fullName>
    </recommendedName>
</protein>
<evidence type="ECO:0000313" key="1">
    <source>
        <dbReference type="EMBL" id="CAH1795678.1"/>
    </source>
</evidence>
<reference evidence="1" key="1">
    <citation type="submission" date="2022-03" db="EMBL/GenBank/DDBJ databases">
        <authorList>
            <person name="Martin C."/>
        </authorList>
    </citation>
    <scope>NUCLEOTIDE SEQUENCE</scope>
</reference>